<proteinExistence type="predicted"/>
<dbReference type="Proteomes" id="UP001497497">
    <property type="component" value="Unassembled WGS sequence"/>
</dbReference>
<accession>A0AAV2IE68</accession>
<dbReference type="EMBL" id="CAXITT010000681">
    <property type="protein sequence ID" value="CAL1545160.1"/>
    <property type="molecule type" value="Genomic_DNA"/>
</dbReference>
<evidence type="ECO:0000313" key="1">
    <source>
        <dbReference type="EMBL" id="CAL1545160.1"/>
    </source>
</evidence>
<evidence type="ECO:0000313" key="2">
    <source>
        <dbReference type="Proteomes" id="UP001497497"/>
    </source>
</evidence>
<protein>
    <submittedName>
        <fullName evidence="1">Uncharacterized protein</fullName>
    </submittedName>
</protein>
<gene>
    <name evidence="1" type="ORF">GSLYS_00018643001</name>
</gene>
<keyword evidence="2" id="KW-1185">Reference proteome</keyword>
<comment type="caution">
    <text evidence="1">The sequence shown here is derived from an EMBL/GenBank/DDBJ whole genome shotgun (WGS) entry which is preliminary data.</text>
</comment>
<reference evidence="1 2" key="1">
    <citation type="submission" date="2024-04" db="EMBL/GenBank/DDBJ databases">
        <authorList>
            <consortium name="Genoscope - CEA"/>
            <person name="William W."/>
        </authorList>
    </citation>
    <scope>NUCLEOTIDE SEQUENCE [LARGE SCALE GENOMIC DNA]</scope>
</reference>
<name>A0AAV2IE68_LYMST</name>
<sequence length="66" mass="7792">MFAIEIIEKWNELNVKLQGNSLFAHEIYVDFKSFQAKLSLFSRQAGEKRFCYFLLLKQKTISVEMA</sequence>
<dbReference type="AlphaFoldDB" id="A0AAV2IE68"/>
<organism evidence="1 2">
    <name type="scientific">Lymnaea stagnalis</name>
    <name type="common">Great pond snail</name>
    <name type="synonym">Helix stagnalis</name>
    <dbReference type="NCBI Taxonomy" id="6523"/>
    <lineage>
        <taxon>Eukaryota</taxon>
        <taxon>Metazoa</taxon>
        <taxon>Spiralia</taxon>
        <taxon>Lophotrochozoa</taxon>
        <taxon>Mollusca</taxon>
        <taxon>Gastropoda</taxon>
        <taxon>Heterobranchia</taxon>
        <taxon>Euthyneura</taxon>
        <taxon>Panpulmonata</taxon>
        <taxon>Hygrophila</taxon>
        <taxon>Lymnaeoidea</taxon>
        <taxon>Lymnaeidae</taxon>
        <taxon>Lymnaea</taxon>
    </lineage>
</organism>